<dbReference type="InterPro" id="IPR039424">
    <property type="entry name" value="SBP_5"/>
</dbReference>
<proteinExistence type="inferred from homology"/>
<accession>A0ABT8A0P6</accession>
<dbReference type="RefSeq" id="WP_290315029.1">
    <property type="nucleotide sequence ID" value="NZ_JAUFPN010000020.1"/>
</dbReference>
<dbReference type="PANTHER" id="PTHR30290:SF9">
    <property type="entry name" value="OLIGOPEPTIDE-BINDING PROTEIN APPA"/>
    <property type="match status" value="1"/>
</dbReference>
<evidence type="ECO:0000259" key="7">
    <source>
        <dbReference type="Pfam" id="PF00496"/>
    </source>
</evidence>
<sequence>MTLRKGAPAGAIALLAALASAPAMAERSLTIGTIVPPSALDPHFHNTSNNNQALRQIFDSLVYFDNTGKLMPGLALSWRPVDELTWEIRLRPGVRFHDGTPFEAEDVAFTIARAPNVPNSPAAFTPYVRGIAAVEVVDPTTLRIRTRAPTPMMDWDLVFVMMLSRKIHGPEPTTADFTSGRLAVGTGPYRHVAFTPNERHEIARNPDYWGEAQPWDRVVTRYIPNPGARVATLLSGEVDLIDGVPYQDMPRLEADPAIAVSGSDSITSVYMFPDAMRDQTPHVTDRAGQPLPQNPLRDRRVRQALSLAVNRPAIVERLYQGQGRAADQFASPPALHRVPDLPPLAYDLARGRQLLAEAGYPTGFRLTIHGPNGFFSGDDNLLQAIAQGFTRIGVETQVQTMPPAPLFTRATNREFSLFMSYLSSDTAINYLRQVVMTRDPERGTGPFNRQRYANPAVDGPAGDALRTMDEPRRAALTEQASRALLDDMGVIPLIYLRYNWASWKDRVRYLPSHRGYTSAMWAVPAR</sequence>
<evidence type="ECO:0000313" key="8">
    <source>
        <dbReference type="EMBL" id="MDN3563290.1"/>
    </source>
</evidence>
<feature type="chain" id="PRO_5045133636" evidence="6">
    <location>
        <begin position="26"/>
        <end position="526"/>
    </location>
</feature>
<comment type="caution">
    <text evidence="8">The sequence shown here is derived from an EMBL/GenBank/DDBJ whole genome shotgun (WGS) entry which is preliminary data.</text>
</comment>
<comment type="subcellular location">
    <subcellularLocation>
        <location evidence="1">Periplasm</location>
    </subcellularLocation>
</comment>
<name>A0ABT8A0P6_9PROT</name>
<dbReference type="Pfam" id="PF00496">
    <property type="entry name" value="SBP_bac_5"/>
    <property type="match status" value="1"/>
</dbReference>
<dbReference type="Gene3D" id="3.40.190.10">
    <property type="entry name" value="Periplasmic binding protein-like II"/>
    <property type="match status" value="1"/>
</dbReference>
<keyword evidence="3" id="KW-0813">Transport</keyword>
<dbReference type="SUPFAM" id="SSF53850">
    <property type="entry name" value="Periplasmic binding protein-like II"/>
    <property type="match status" value="1"/>
</dbReference>
<evidence type="ECO:0000256" key="6">
    <source>
        <dbReference type="SAM" id="SignalP"/>
    </source>
</evidence>
<gene>
    <name evidence="8" type="ORF">QWZ14_02720</name>
</gene>
<evidence type="ECO:0000313" key="9">
    <source>
        <dbReference type="Proteomes" id="UP001529369"/>
    </source>
</evidence>
<feature type="signal peptide" evidence="6">
    <location>
        <begin position="1"/>
        <end position="25"/>
    </location>
</feature>
<keyword evidence="9" id="KW-1185">Reference proteome</keyword>
<dbReference type="InterPro" id="IPR000914">
    <property type="entry name" value="SBP_5_dom"/>
</dbReference>
<evidence type="ECO:0000256" key="2">
    <source>
        <dbReference type="ARBA" id="ARBA00005695"/>
    </source>
</evidence>
<evidence type="ECO:0000256" key="3">
    <source>
        <dbReference type="ARBA" id="ARBA00022448"/>
    </source>
</evidence>
<dbReference type="EMBL" id="JAUFPN010000020">
    <property type="protein sequence ID" value="MDN3563290.1"/>
    <property type="molecule type" value="Genomic_DNA"/>
</dbReference>
<dbReference type="Gene3D" id="3.90.76.10">
    <property type="entry name" value="Dipeptide-binding Protein, Domain 1"/>
    <property type="match status" value="1"/>
</dbReference>
<feature type="region of interest" description="Disordered" evidence="5">
    <location>
        <begin position="441"/>
        <end position="463"/>
    </location>
</feature>
<evidence type="ECO:0000256" key="4">
    <source>
        <dbReference type="ARBA" id="ARBA00022729"/>
    </source>
</evidence>
<protein>
    <submittedName>
        <fullName evidence="8">ABC transporter substrate-binding protein</fullName>
    </submittedName>
</protein>
<dbReference type="Gene3D" id="3.10.105.10">
    <property type="entry name" value="Dipeptide-binding Protein, Domain 3"/>
    <property type="match status" value="1"/>
</dbReference>
<dbReference type="InterPro" id="IPR030678">
    <property type="entry name" value="Peptide/Ni-bd"/>
</dbReference>
<organism evidence="8 9">
    <name type="scientific">Paeniroseomonas aquatica</name>
    <dbReference type="NCBI Taxonomy" id="373043"/>
    <lineage>
        <taxon>Bacteria</taxon>
        <taxon>Pseudomonadati</taxon>
        <taxon>Pseudomonadota</taxon>
        <taxon>Alphaproteobacteria</taxon>
        <taxon>Acetobacterales</taxon>
        <taxon>Acetobacteraceae</taxon>
        <taxon>Paeniroseomonas</taxon>
    </lineage>
</organism>
<feature type="domain" description="Solute-binding protein family 5" evidence="7">
    <location>
        <begin position="69"/>
        <end position="426"/>
    </location>
</feature>
<reference evidence="9" key="1">
    <citation type="journal article" date="2019" name="Int. J. Syst. Evol. Microbiol.">
        <title>The Global Catalogue of Microorganisms (GCM) 10K type strain sequencing project: providing services to taxonomists for standard genome sequencing and annotation.</title>
        <authorList>
            <consortium name="The Broad Institute Genomics Platform"/>
            <consortium name="The Broad Institute Genome Sequencing Center for Infectious Disease"/>
            <person name="Wu L."/>
            <person name="Ma J."/>
        </authorList>
    </citation>
    <scope>NUCLEOTIDE SEQUENCE [LARGE SCALE GENOMIC DNA]</scope>
    <source>
        <strain evidence="9">CECT 7131</strain>
    </source>
</reference>
<keyword evidence="4 6" id="KW-0732">Signal</keyword>
<dbReference type="PIRSF" id="PIRSF002741">
    <property type="entry name" value="MppA"/>
    <property type="match status" value="1"/>
</dbReference>
<dbReference type="PANTHER" id="PTHR30290">
    <property type="entry name" value="PERIPLASMIC BINDING COMPONENT OF ABC TRANSPORTER"/>
    <property type="match status" value="1"/>
</dbReference>
<dbReference type="CDD" id="cd08498">
    <property type="entry name" value="PBP2_NikA_DppA_OppA_like_2"/>
    <property type="match status" value="1"/>
</dbReference>
<dbReference type="Proteomes" id="UP001529369">
    <property type="component" value="Unassembled WGS sequence"/>
</dbReference>
<evidence type="ECO:0000256" key="1">
    <source>
        <dbReference type="ARBA" id="ARBA00004418"/>
    </source>
</evidence>
<comment type="similarity">
    <text evidence="2">Belongs to the bacterial solute-binding protein 5 family.</text>
</comment>
<evidence type="ECO:0000256" key="5">
    <source>
        <dbReference type="SAM" id="MobiDB-lite"/>
    </source>
</evidence>